<dbReference type="GO" id="GO:0034755">
    <property type="term" value="P:iron ion transmembrane transport"/>
    <property type="evidence" value="ECO:0007669"/>
    <property type="project" value="TreeGrafter"/>
</dbReference>
<feature type="transmembrane region" description="Helical" evidence="6">
    <location>
        <begin position="169"/>
        <end position="187"/>
    </location>
</feature>
<dbReference type="GO" id="GO:0030026">
    <property type="term" value="P:intracellular manganese ion homeostasis"/>
    <property type="evidence" value="ECO:0007669"/>
    <property type="project" value="TreeGrafter"/>
</dbReference>
<reference evidence="7" key="1">
    <citation type="submission" date="2021-06" db="EMBL/GenBank/DDBJ databases">
        <authorList>
            <person name="Kallberg Y."/>
            <person name="Tangrot J."/>
            <person name="Rosling A."/>
        </authorList>
    </citation>
    <scope>NUCLEOTIDE SEQUENCE</scope>
    <source>
        <strain evidence="7">FL130A</strain>
    </source>
</reference>
<dbReference type="PANTHER" id="PTHR11706">
    <property type="entry name" value="SOLUTE CARRIER PROTEIN FAMILY 11 MEMBER"/>
    <property type="match status" value="1"/>
</dbReference>
<dbReference type="NCBIfam" id="NF037982">
    <property type="entry name" value="Nramp_1"/>
    <property type="match status" value="1"/>
</dbReference>
<evidence type="ECO:0000256" key="3">
    <source>
        <dbReference type="ARBA" id="ARBA00022989"/>
    </source>
</evidence>
<dbReference type="OrthoDB" id="409173at2759"/>
<dbReference type="GO" id="GO:0015086">
    <property type="term" value="F:cadmium ion transmembrane transporter activity"/>
    <property type="evidence" value="ECO:0007669"/>
    <property type="project" value="TreeGrafter"/>
</dbReference>
<feature type="transmembrane region" description="Helical" evidence="6">
    <location>
        <begin position="136"/>
        <end position="163"/>
    </location>
</feature>
<dbReference type="Proteomes" id="UP000789508">
    <property type="component" value="Unassembled WGS sequence"/>
</dbReference>
<feature type="transmembrane region" description="Helical" evidence="6">
    <location>
        <begin position="94"/>
        <end position="116"/>
    </location>
</feature>
<feature type="compositionally biased region" description="Low complexity" evidence="5">
    <location>
        <begin position="484"/>
        <end position="495"/>
    </location>
</feature>
<dbReference type="NCBIfam" id="TIGR01197">
    <property type="entry name" value="nramp"/>
    <property type="match status" value="1"/>
</dbReference>
<accession>A0A9N9EWH4</accession>
<feature type="transmembrane region" description="Helical" evidence="6">
    <location>
        <begin position="521"/>
        <end position="543"/>
    </location>
</feature>
<comment type="subcellular location">
    <subcellularLocation>
        <location evidence="1">Membrane</location>
        <topology evidence="1">Multi-pass membrane protein</topology>
    </subcellularLocation>
</comment>
<dbReference type="GO" id="GO:0005384">
    <property type="term" value="F:manganese ion transmembrane transporter activity"/>
    <property type="evidence" value="ECO:0007669"/>
    <property type="project" value="TreeGrafter"/>
</dbReference>
<keyword evidence="8" id="KW-1185">Reference proteome</keyword>
<dbReference type="Pfam" id="PF01566">
    <property type="entry name" value="Nramp"/>
    <property type="match status" value="1"/>
</dbReference>
<feature type="transmembrane region" description="Helical" evidence="6">
    <location>
        <begin position="199"/>
        <end position="219"/>
    </location>
</feature>
<protein>
    <submittedName>
        <fullName evidence="7">14700_t:CDS:1</fullName>
    </submittedName>
</protein>
<evidence type="ECO:0000256" key="1">
    <source>
        <dbReference type="ARBA" id="ARBA00004141"/>
    </source>
</evidence>
<dbReference type="HAMAP" id="MF_00221">
    <property type="entry name" value="NRAMP"/>
    <property type="match status" value="1"/>
</dbReference>
<keyword evidence="4 6" id="KW-0472">Membrane</keyword>
<keyword evidence="3 6" id="KW-1133">Transmembrane helix</keyword>
<dbReference type="NCBIfam" id="NF001923">
    <property type="entry name" value="PRK00701.1"/>
    <property type="match status" value="1"/>
</dbReference>
<name>A0A9N9EWH4_9GLOM</name>
<feature type="transmembrane region" description="Helical" evidence="6">
    <location>
        <begin position="403"/>
        <end position="422"/>
    </location>
</feature>
<evidence type="ECO:0000256" key="4">
    <source>
        <dbReference type="ARBA" id="ARBA00023136"/>
    </source>
</evidence>
<keyword evidence="2 6" id="KW-0812">Transmembrane</keyword>
<feature type="transmembrane region" description="Helical" evidence="6">
    <location>
        <begin position="244"/>
        <end position="262"/>
    </location>
</feature>
<feature type="region of interest" description="Disordered" evidence="5">
    <location>
        <begin position="476"/>
        <end position="495"/>
    </location>
</feature>
<dbReference type="PANTHER" id="PTHR11706:SF101">
    <property type="entry name" value="MANGANESE TRANSPORTER SMF1"/>
    <property type="match status" value="1"/>
</dbReference>
<evidence type="ECO:0000313" key="7">
    <source>
        <dbReference type="EMBL" id="CAG8496925.1"/>
    </source>
</evidence>
<dbReference type="GO" id="GO:0005886">
    <property type="term" value="C:plasma membrane"/>
    <property type="evidence" value="ECO:0007669"/>
    <property type="project" value="TreeGrafter"/>
</dbReference>
<organism evidence="7 8">
    <name type="scientific">Ambispora leptoticha</name>
    <dbReference type="NCBI Taxonomy" id="144679"/>
    <lineage>
        <taxon>Eukaryota</taxon>
        <taxon>Fungi</taxon>
        <taxon>Fungi incertae sedis</taxon>
        <taxon>Mucoromycota</taxon>
        <taxon>Glomeromycotina</taxon>
        <taxon>Glomeromycetes</taxon>
        <taxon>Archaeosporales</taxon>
        <taxon>Ambisporaceae</taxon>
        <taxon>Ambispora</taxon>
    </lineage>
</organism>
<evidence type="ECO:0000313" key="8">
    <source>
        <dbReference type="Proteomes" id="UP000789508"/>
    </source>
</evidence>
<dbReference type="AlphaFoldDB" id="A0A9N9EWH4"/>
<dbReference type="InterPro" id="IPR001046">
    <property type="entry name" value="NRAMP_fam"/>
</dbReference>
<gene>
    <name evidence="7" type="ORF">ALEPTO_LOCUS3279</name>
</gene>
<dbReference type="PRINTS" id="PR00447">
    <property type="entry name" value="NATRESASSCMP"/>
</dbReference>
<dbReference type="EMBL" id="CAJVPS010000593">
    <property type="protein sequence ID" value="CAG8496925.1"/>
    <property type="molecule type" value="Genomic_DNA"/>
</dbReference>
<sequence length="554" mass="61079">MNAPTTENSTTISTPPHNTIETVKREFLNFSKHTSDTKDDNSPFLKHLISQCWVNFKRFLGFVGPGYLISVGYFDPGNWATDLQGGSQFGYSLLFIILISNFMAMLLQSLAIKLGVVTGMDLARACRYSFPRWCNLVLYILCELAIIACDLAEVIGSAIALNLLFNLPLPWGVSITACDVMIVLLIYKDNSMKAARILEGLVMFLVAAVGICFISELIYSKPDSIMVLKGFLPSSGIFTNNEQLYVSIGIIGATVMPHNLYLHSHLVQARKHRDQAKLAEEWQEALEAGDFKISSSKRLFKECIQRIMRLSIWDSTVALAFALFVNSAILIVSAANFYYTSNEVGSVADLFDAYNLIRKYLGPIAGFMFGFALLIAGQSSTLTGTMAGQIVMEGFLGLKLRPWLRRLVTRGLAIIPALTIAITRGSSGLNGMLVASQVALSIQLPFAVIPLVYFTSSKKIMKIDSRRIHQQNVNITETEKSSLDNDNNNNNPTIITPSSNIETASSVLFEQSQFIDFSNPLWLTIVASVISFIILGLDFYLVISTLKDAISGES</sequence>
<evidence type="ECO:0000256" key="2">
    <source>
        <dbReference type="ARBA" id="ARBA00022692"/>
    </source>
</evidence>
<feature type="transmembrane region" description="Helical" evidence="6">
    <location>
        <begin position="56"/>
        <end position="74"/>
    </location>
</feature>
<comment type="caution">
    <text evidence="7">The sequence shown here is derived from an EMBL/GenBank/DDBJ whole genome shotgun (WGS) entry which is preliminary data.</text>
</comment>
<feature type="transmembrane region" description="Helical" evidence="6">
    <location>
        <begin position="316"/>
        <end position="340"/>
    </location>
</feature>
<feature type="transmembrane region" description="Helical" evidence="6">
    <location>
        <begin position="434"/>
        <end position="454"/>
    </location>
</feature>
<evidence type="ECO:0000256" key="6">
    <source>
        <dbReference type="SAM" id="Phobius"/>
    </source>
</evidence>
<proteinExistence type="inferred from homology"/>
<feature type="transmembrane region" description="Helical" evidence="6">
    <location>
        <begin position="360"/>
        <end position="382"/>
    </location>
</feature>
<evidence type="ECO:0000256" key="5">
    <source>
        <dbReference type="SAM" id="MobiDB-lite"/>
    </source>
</evidence>